<dbReference type="AlphaFoldDB" id="A0A9W2YRZ4"/>
<organism evidence="2 3">
    <name type="scientific">Biomphalaria glabrata</name>
    <name type="common">Bloodfluke planorb</name>
    <name type="synonym">Freshwater snail</name>
    <dbReference type="NCBI Taxonomy" id="6526"/>
    <lineage>
        <taxon>Eukaryota</taxon>
        <taxon>Metazoa</taxon>
        <taxon>Spiralia</taxon>
        <taxon>Lophotrochozoa</taxon>
        <taxon>Mollusca</taxon>
        <taxon>Gastropoda</taxon>
        <taxon>Heterobranchia</taxon>
        <taxon>Euthyneura</taxon>
        <taxon>Panpulmonata</taxon>
        <taxon>Hygrophila</taxon>
        <taxon>Lymnaeoidea</taxon>
        <taxon>Planorbidae</taxon>
        <taxon>Biomphalaria</taxon>
    </lineage>
</organism>
<keyword evidence="1" id="KW-0812">Transmembrane</keyword>
<evidence type="ECO:0000313" key="2">
    <source>
        <dbReference type="Proteomes" id="UP001165740"/>
    </source>
</evidence>
<proteinExistence type="predicted"/>
<keyword evidence="1" id="KW-1133">Transmembrane helix</keyword>
<evidence type="ECO:0000256" key="1">
    <source>
        <dbReference type="SAM" id="Phobius"/>
    </source>
</evidence>
<gene>
    <name evidence="3" type="primary">LOC106071944</name>
</gene>
<accession>A0A9W2YRZ4</accession>
<evidence type="ECO:0000313" key="3">
    <source>
        <dbReference type="RefSeq" id="XP_055865475.1"/>
    </source>
</evidence>
<dbReference type="Proteomes" id="UP001165740">
    <property type="component" value="Chromosome 14"/>
</dbReference>
<reference evidence="3" key="1">
    <citation type="submission" date="2025-08" db="UniProtKB">
        <authorList>
            <consortium name="RefSeq"/>
        </authorList>
    </citation>
    <scope>IDENTIFICATION</scope>
</reference>
<keyword evidence="2" id="KW-1185">Reference proteome</keyword>
<dbReference type="RefSeq" id="XP_055865475.1">
    <property type="nucleotide sequence ID" value="XM_056009500.1"/>
</dbReference>
<keyword evidence="1" id="KW-0472">Membrane</keyword>
<feature type="transmembrane region" description="Helical" evidence="1">
    <location>
        <begin position="549"/>
        <end position="571"/>
    </location>
</feature>
<protein>
    <submittedName>
        <fullName evidence="3">Uncharacterized protein LOC106071944</fullName>
    </submittedName>
</protein>
<sequence length="628" mass="72796">MDTSYVVQDVDTSVKVTFCFVDLQLNDTEVLIQRNNAALSAAADKVNFHWEQDSHGRFYLKIYIFDITESDITEWTLLLYGTSSRMNYYEKSFVLLKDAPVQFYASQQHDHNEWEVEFVCSSSGFPKKIQIINRCEETIVLEKTFNPKNYKRTLELKYAKNNIKYFHSIPTIGSYECRIFYFQNEIASTFLDIHFDKVIAAHICEVENKIIKANIYETVSTRFKVLAYPEVASVVVTKSTNHIKDTNWRVEFTNLSEVLWSVELNKDIIQEEDFGNYIVSITSYLGLSTNTSFIISLRGVTLPSCEAVNRETTLLTRIGETVILHFCVVSQGLVLKENIVFNMRTINDYNFVKNSLEVELDENEHNITWTLRNISRDDIKFYLFRIRDHFKRTATFTINLRLKDGSPYVCDNIEPKVEIHTAGKLAISLCIRSYPALSRDILINSILYRINTTSNDVMVKSSLDEETFSNYLTLNIPRRDSLKRVNITVKSVENQTFSVSLNVRENNDIETKAMMTITSTPKTTTASVQDLTTKEEYVTPLQSDNVKCILLVVFFVVILLLSIVIIYFSCFRKTENTKMLRDVSLYVNEDWYTPPTEYLPTSNNKERVNLIEDFSTIHERYNLNQTPV</sequence>
<name>A0A9W2YRZ4_BIOGL</name>
<dbReference type="GeneID" id="106071944"/>